<evidence type="ECO:0000256" key="1">
    <source>
        <dbReference type="SAM" id="Phobius"/>
    </source>
</evidence>
<gene>
    <name evidence="3" type="ORF">C7I55_04975</name>
</gene>
<dbReference type="AlphaFoldDB" id="A0A2P7QUM0"/>
<organism evidence="3 4">
    <name type="scientific">Allosphingosinicella deserti</name>
    <dbReference type="NCBI Taxonomy" id="2116704"/>
    <lineage>
        <taxon>Bacteria</taxon>
        <taxon>Pseudomonadati</taxon>
        <taxon>Pseudomonadota</taxon>
        <taxon>Alphaproteobacteria</taxon>
        <taxon>Sphingomonadales</taxon>
        <taxon>Sphingomonadaceae</taxon>
        <taxon>Allosphingosinicella</taxon>
    </lineage>
</organism>
<evidence type="ECO:0000313" key="4">
    <source>
        <dbReference type="Proteomes" id="UP000241167"/>
    </source>
</evidence>
<reference evidence="3 4" key="1">
    <citation type="submission" date="2018-03" db="EMBL/GenBank/DDBJ databases">
        <title>The draft genome of Sphingosinicella sp. GL-C-18.</title>
        <authorList>
            <person name="Liu L."/>
            <person name="Li L."/>
            <person name="Liang L."/>
            <person name="Zhang X."/>
            <person name="Wang T."/>
        </authorList>
    </citation>
    <scope>NUCLEOTIDE SEQUENCE [LARGE SCALE GENOMIC DNA]</scope>
    <source>
        <strain evidence="3 4">GL-C-18</strain>
    </source>
</reference>
<comment type="caution">
    <text evidence="3">The sequence shown here is derived from an EMBL/GenBank/DDBJ whole genome shotgun (WGS) entry which is preliminary data.</text>
</comment>
<keyword evidence="1" id="KW-1133">Transmembrane helix</keyword>
<sequence length="405" mass="43097">MRITHFAAALAAASLLASAVSAQTPPAPTDDSAEDIAKDAARDLKDSRFYNKPGATRAQYDSDWQECRLIARGSRTPTGTIPYYYNPAVVSPIAAGIGAGIGGLIAGAIAEGQQRRANRRTCLMIKGWRLVEPSPAVTAKVAAMTEAQREAHFNAIVGAERVEGEITERKTFALAADPALKLDAPVDGPSSLYLGKKIDIAAPLTLAPGEGAIVIAFRRPDEGSAGRSASLAMARYDVEGRDLVYQPRDWKKTGDKTTYAVIAQSSDRKAPLEVQVLRVTAGDYVITGSSVGKGVIVTSNCFGAPTFHVGAGKTVYLGDFIPYMDVKLSTGKKFFGLGYSEHLADARAALAAKQPELASAMQPATIRNRATFACSAITMDRWDLPGKEELALPEPKTDPVTLSRR</sequence>
<keyword evidence="1" id="KW-0812">Transmembrane</keyword>
<feature type="transmembrane region" description="Helical" evidence="1">
    <location>
        <begin position="89"/>
        <end position="110"/>
    </location>
</feature>
<feature type="chain" id="PRO_5015175245" evidence="2">
    <location>
        <begin position="23"/>
        <end position="405"/>
    </location>
</feature>
<dbReference type="EMBL" id="PXYI01000002">
    <property type="protein sequence ID" value="PSJ41659.1"/>
    <property type="molecule type" value="Genomic_DNA"/>
</dbReference>
<protein>
    <submittedName>
        <fullName evidence="3">Uncharacterized protein</fullName>
    </submittedName>
</protein>
<name>A0A2P7QUM0_9SPHN</name>
<proteinExistence type="predicted"/>
<keyword evidence="2" id="KW-0732">Signal</keyword>
<keyword evidence="4" id="KW-1185">Reference proteome</keyword>
<feature type="signal peptide" evidence="2">
    <location>
        <begin position="1"/>
        <end position="22"/>
    </location>
</feature>
<evidence type="ECO:0000256" key="2">
    <source>
        <dbReference type="SAM" id="SignalP"/>
    </source>
</evidence>
<accession>A0A2P7QUM0</accession>
<dbReference type="RefSeq" id="WP_106511821.1">
    <property type="nucleotide sequence ID" value="NZ_PXYI01000002.1"/>
</dbReference>
<evidence type="ECO:0000313" key="3">
    <source>
        <dbReference type="EMBL" id="PSJ41659.1"/>
    </source>
</evidence>
<keyword evidence="1" id="KW-0472">Membrane</keyword>
<dbReference type="OrthoDB" id="7581965at2"/>
<dbReference type="Proteomes" id="UP000241167">
    <property type="component" value="Unassembled WGS sequence"/>
</dbReference>